<dbReference type="Gene3D" id="1.20.120.1760">
    <property type="match status" value="1"/>
</dbReference>
<sequence>MPSRPSESGHGAGHPPVGGGRPPTARSAPVNPTRIDNPAPSPAAGSPGPSGKPFTGTPNAGPSGPSGKPFTGTPNAGSPGPSGKPITGTPTAADYYAVNRGGGLFSEAISQRIGARMAVSAHKRRLTPTVLTIFNLGIGCLTSFIVIAAAGPVADGRVWAAPIGLLALIGWQMAYAFDCSDGQLARVTGQSSPAGGRLDVLCDVAVQASLVAALSATAAAQEPDTPAWLLAAFAATWMVNLVTSVMQTGSQAASMVTSRSLPVRVAKLVRDYGAVIALAGVVLTVAPQFAVWFVALFTLINAGFLAASIAFAGRESLKA</sequence>
<protein>
    <submittedName>
        <fullName evidence="6">Phosphatidylglycerophosphate synthase</fullName>
    </submittedName>
</protein>
<reference evidence="6 7" key="1">
    <citation type="submission" date="2020-08" db="EMBL/GenBank/DDBJ databases">
        <title>Sequencing the genomes of 1000 actinobacteria strains.</title>
        <authorList>
            <person name="Klenk H.-P."/>
        </authorList>
    </citation>
    <scope>NUCLEOTIDE SEQUENCE [LARGE SCALE GENOMIC DNA]</scope>
    <source>
        <strain evidence="6 7">DSM 43150</strain>
    </source>
</reference>
<dbReference type="EMBL" id="JACHNC010000001">
    <property type="protein sequence ID" value="MBB4747803.1"/>
    <property type="molecule type" value="Genomic_DNA"/>
</dbReference>
<feature type="region of interest" description="Disordered" evidence="3">
    <location>
        <begin position="1"/>
        <end position="88"/>
    </location>
</feature>
<comment type="caution">
    <text evidence="6">The sequence shown here is derived from an EMBL/GenBank/DDBJ whole genome shotgun (WGS) entry which is preliminary data.</text>
</comment>
<evidence type="ECO:0000313" key="7">
    <source>
        <dbReference type="Proteomes" id="UP000590511"/>
    </source>
</evidence>
<keyword evidence="8" id="KW-1185">Reference proteome</keyword>
<gene>
    <name evidence="5" type="ORF">Alo02nite_66640</name>
    <name evidence="6" type="ORF">BJ964_001964</name>
</gene>
<evidence type="ECO:0000313" key="5">
    <source>
        <dbReference type="EMBL" id="GIE43766.1"/>
    </source>
</evidence>
<evidence type="ECO:0000313" key="6">
    <source>
        <dbReference type="EMBL" id="MBB4747803.1"/>
    </source>
</evidence>
<dbReference type="GO" id="GO:0016780">
    <property type="term" value="F:phosphotransferase activity, for other substituted phosphate groups"/>
    <property type="evidence" value="ECO:0007669"/>
    <property type="project" value="InterPro"/>
</dbReference>
<dbReference type="AlphaFoldDB" id="A0A7W7HC46"/>
<dbReference type="Pfam" id="PF01066">
    <property type="entry name" value="CDP-OH_P_transf"/>
    <property type="match status" value="1"/>
</dbReference>
<dbReference type="InterPro" id="IPR043130">
    <property type="entry name" value="CDP-OH_PTrfase_TM_dom"/>
</dbReference>
<dbReference type="Proteomes" id="UP000590511">
    <property type="component" value="Unassembled WGS sequence"/>
</dbReference>
<dbReference type="Proteomes" id="UP000631312">
    <property type="component" value="Unassembled WGS sequence"/>
</dbReference>
<dbReference type="EMBL" id="BOMP01000112">
    <property type="protein sequence ID" value="GIE43766.1"/>
    <property type="molecule type" value="Genomic_DNA"/>
</dbReference>
<organism evidence="6 7">
    <name type="scientific">Actinoplanes lobatus</name>
    <dbReference type="NCBI Taxonomy" id="113568"/>
    <lineage>
        <taxon>Bacteria</taxon>
        <taxon>Bacillati</taxon>
        <taxon>Actinomycetota</taxon>
        <taxon>Actinomycetes</taxon>
        <taxon>Micromonosporales</taxon>
        <taxon>Micromonosporaceae</taxon>
        <taxon>Actinoplanes</taxon>
    </lineage>
</organism>
<dbReference type="PROSITE" id="PS00379">
    <property type="entry name" value="CDP_ALCOHOL_P_TRANSF"/>
    <property type="match status" value="1"/>
</dbReference>
<feature type="transmembrane region" description="Helical" evidence="4">
    <location>
        <begin position="226"/>
        <end position="247"/>
    </location>
</feature>
<keyword evidence="4" id="KW-0812">Transmembrane</keyword>
<feature type="transmembrane region" description="Helical" evidence="4">
    <location>
        <begin position="292"/>
        <end position="313"/>
    </location>
</feature>
<name>A0A7W7HC46_9ACTN</name>
<dbReference type="GO" id="GO:0008654">
    <property type="term" value="P:phospholipid biosynthetic process"/>
    <property type="evidence" value="ECO:0007669"/>
    <property type="project" value="InterPro"/>
</dbReference>
<feature type="compositionally biased region" description="Gly residues" evidence="3">
    <location>
        <begin position="10"/>
        <end position="21"/>
    </location>
</feature>
<dbReference type="GO" id="GO:0016020">
    <property type="term" value="C:membrane"/>
    <property type="evidence" value="ECO:0007669"/>
    <property type="project" value="InterPro"/>
</dbReference>
<evidence type="ECO:0000313" key="8">
    <source>
        <dbReference type="Proteomes" id="UP000631312"/>
    </source>
</evidence>
<proteinExistence type="inferred from homology"/>
<feature type="transmembrane region" description="Helical" evidence="4">
    <location>
        <begin position="130"/>
        <end position="153"/>
    </location>
</feature>
<accession>A0A7W7HC46</accession>
<feature type="transmembrane region" description="Helical" evidence="4">
    <location>
        <begin position="159"/>
        <end position="177"/>
    </location>
</feature>
<evidence type="ECO:0000256" key="4">
    <source>
        <dbReference type="SAM" id="Phobius"/>
    </source>
</evidence>
<evidence type="ECO:0000256" key="2">
    <source>
        <dbReference type="RuleBase" id="RU003750"/>
    </source>
</evidence>
<comment type="similarity">
    <text evidence="2">Belongs to the CDP-alcohol phosphatidyltransferase class-I family.</text>
</comment>
<evidence type="ECO:0000256" key="1">
    <source>
        <dbReference type="ARBA" id="ARBA00022679"/>
    </source>
</evidence>
<evidence type="ECO:0000256" key="3">
    <source>
        <dbReference type="SAM" id="MobiDB-lite"/>
    </source>
</evidence>
<dbReference type="InterPro" id="IPR048254">
    <property type="entry name" value="CDP_ALCOHOL_P_TRANSF_CS"/>
</dbReference>
<keyword evidence="4" id="KW-0472">Membrane</keyword>
<keyword evidence="1 2" id="KW-0808">Transferase</keyword>
<feature type="compositionally biased region" description="Low complexity" evidence="3">
    <location>
        <begin position="42"/>
        <end position="51"/>
    </location>
</feature>
<keyword evidence="4" id="KW-1133">Transmembrane helix</keyword>
<dbReference type="InterPro" id="IPR000462">
    <property type="entry name" value="CDP-OH_P_trans"/>
</dbReference>
<reference evidence="5 8" key="2">
    <citation type="submission" date="2021-01" db="EMBL/GenBank/DDBJ databases">
        <title>Whole genome shotgun sequence of Actinoplanes lobatus NBRC 12513.</title>
        <authorList>
            <person name="Komaki H."/>
            <person name="Tamura T."/>
        </authorList>
    </citation>
    <scope>NUCLEOTIDE SEQUENCE [LARGE SCALE GENOMIC DNA]</scope>
    <source>
        <strain evidence="5 8">NBRC 12513</strain>
    </source>
</reference>